<dbReference type="SUPFAM" id="SSF53448">
    <property type="entry name" value="Nucleotide-diphospho-sugar transferases"/>
    <property type="match status" value="1"/>
</dbReference>
<evidence type="ECO:0000256" key="4">
    <source>
        <dbReference type="SAM" id="Phobius"/>
    </source>
</evidence>
<keyword evidence="3 6" id="KW-0808">Transferase</keyword>
<dbReference type="Pfam" id="PF00535">
    <property type="entry name" value="Glycos_transf_2"/>
    <property type="match status" value="1"/>
</dbReference>
<evidence type="ECO:0000256" key="1">
    <source>
        <dbReference type="ARBA" id="ARBA00006739"/>
    </source>
</evidence>
<protein>
    <submittedName>
        <fullName evidence="6">Glycosyltransferase</fullName>
    </submittedName>
</protein>
<reference evidence="6 7" key="1">
    <citation type="submission" date="2019-08" db="EMBL/GenBank/DDBJ databases">
        <title>Genome of Phaeodactylibacter luteus.</title>
        <authorList>
            <person name="Bowman J.P."/>
        </authorList>
    </citation>
    <scope>NUCLEOTIDE SEQUENCE [LARGE SCALE GENOMIC DNA]</scope>
    <source>
        <strain evidence="6 7">KCTC 42180</strain>
    </source>
</reference>
<dbReference type="AlphaFoldDB" id="A0A5C6RHF4"/>
<dbReference type="InterPro" id="IPR001173">
    <property type="entry name" value="Glyco_trans_2-like"/>
</dbReference>
<feature type="transmembrane region" description="Helical" evidence="4">
    <location>
        <begin position="6"/>
        <end position="25"/>
    </location>
</feature>
<name>A0A5C6RHF4_9BACT</name>
<feature type="transmembrane region" description="Helical" evidence="4">
    <location>
        <begin position="282"/>
        <end position="305"/>
    </location>
</feature>
<evidence type="ECO:0000313" key="6">
    <source>
        <dbReference type="EMBL" id="TXB61761.1"/>
    </source>
</evidence>
<keyword evidence="4" id="KW-0812">Transmembrane</keyword>
<dbReference type="Proteomes" id="UP000321580">
    <property type="component" value="Unassembled WGS sequence"/>
</dbReference>
<dbReference type="GO" id="GO:0016757">
    <property type="term" value="F:glycosyltransferase activity"/>
    <property type="evidence" value="ECO:0007669"/>
    <property type="project" value="UniProtKB-KW"/>
</dbReference>
<sequence>MQALENLTLAFFLAATIVQLAYWLGVFSRLALYRQPPPAQQPQEPISVIVCARNEAENLQKNLPSLLAQDYPDFEVIVVNDASTDKTLSVLLDFQRKNPKLRVVNLTTKINRGKKAALSKGIEAANFDLLFLTDADCRPASDQWLSFMQPFVKGRVKVGLGYSPYLRATGVLNAFIRFETVYSAIQYFSFAFAGLPYMGVGRNLAYRKSLFVQHGGFATHTEVTSGDDDLFVNEVADSRNTRVVLSPDTFVFSTPKSSWRGYYRQKTRHLSTGARYKLKHKLLLGLISGSHFGHYMSGIALAFFFELEMIVIINYLARMGVVSLMYYWILRKLRDPWLLPWVPLFDALYILYYLLFTPALFKTKEPWT</sequence>
<organism evidence="6 7">
    <name type="scientific">Phaeodactylibacter luteus</name>
    <dbReference type="NCBI Taxonomy" id="1564516"/>
    <lineage>
        <taxon>Bacteria</taxon>
        <taxon>Pseudomonadati</taxon>
        <taxon>Bacteroidota</taxon>
        <taxon>Saprospiria</taxon>
        <taxon>Saprospirales</taxon>
        <taxon>Haliscomenobacteraceae</taxon>
        <taxon>Phaeodactylibacter</taxon>
    </lineage>
</organism>
<dbReference type="PANTHER" id="PTHR43630:SF1">
    <property type="entry name" value="POLY-BETA-1,6-N-ACETYL-D-GLUCOSAMINE SYNTHASE"/>
    <property type="match status" value="1"/>
</dbReference>
<gene>
    <name evidence="6" type="ORF">FRY97_17525</name>
</gene>
<dbReference type="PANTHER" id="PTHR43630">
    <property type="entry name" value="POLY-BETA-1,6-N-ACETYL-D-GLUCOSAMINE SYNTHASE"/>
    <property type="match status" value="1"/>
</dbReference>
<keyword evidence="2" id="KW-0328">Glycosyltransferase</keyword>
<evidence type="ECO:0000259" key="5">
    <source>
        <dbReference type="Pfam" id="PF00535"/>
    </source>
</evidence>
<evidence type="ECO:0000256" key="2">
    <source>
        <dbReference type="ARBA" id="ARBA00022676"/>
    </source>
</evidence>
<dbReference type="InterPro" id="IPR029044">
    <property type="entry name" value="Nucleotide-diphossugar_trans"/>
</dbReference>
<feature type="transmembrane region" description="Helical" evidence="4">
    <location>
        <begin position="311"/>
        <end position="329"/>
    </location>
</feature>
<feature type="domain" description="Glycosyltransferase 2-like" evidence="5">
    <location>
        <begin position="47"/>
        <end position="156"/>
    </location>
</feature>
<proteinExistence type="inferred from homology"/>
<dbReference type="OrthoDB" id="9800276at2"/>
<comment type="caution">
    <text evidence="6">The sequence shown here is derived from an EMBL/GenBank/DDBJ whole genome shotgun (WGS) entry which is preliminary data.</text>
</comment>
<keyword evidence="4" id="KW-0472">Membrane</keyword>
<accession>A0A5C6RHF4</accession>
<evidence type="ECO:0000313" key="7">
    <source>
        <dbReference type="Proteomes" id="UP000321580"/>
    </source>
</evidence>
<evidence type="ECO:0000256" key="3">
    <source>
        <dbReference type="ARBA" id="ARBA00022679"/>
    </source>
</evidence>
<dbReference type="RefSeq" id="WP_147168869.1">
    <property type="nucleotide sequence ID" value="NZ_VOOR01000046.1"/>
</dbReference>
<dbReference type="EMBL" id="VOOR01000046">
    <property type="protein sequence ID" value="TXB61761.1"/>
    <property type="molecule type" value="Genomic_DNA"/>
</dbReference>
<feature type="transmembrane region" description="Helical" evidence="4">
    <location>
        <begin position="341"/>
        <end position="361"/>
    </location>
</feature>
<comment type="similarity">
    <text evidence="1">Belongs to the glycosyltransferase 2 family.</text>
</comment>
<dbReference type="Gene3D" id="3.90.550.10">
    <property type="entry name" value="Spore Coat Polysaccharide Biosynthesis Protein SpsA, Chain A"/>
    <property type="match status" value="1"/>
</dbReference>
<keyword evidence="4" id="KW-1133">Transmembrane helix</keyword>
<keyword evidence="7" id="KW-1185">Reference proteome</keyword>